<dbReference type="InterPro" id="IPR051916">
    <property type="entry name" value="GPI-anchor_lipid_remodeler"/>
</dbReference>
<dbReference type="RefSeq" id="WP_015923851.1">
    <property type="nucleotide sequence ID" value="NC_011899.1"/>
</dbReference>
<keyword evidence="1" id="KW-0812">Transmembrane</keyword>
<dbReference type="KEGG" id="hor:Hore_21370"/>
<accession>B8D0E6</accession>
<dbReference type="Gene3D" id="3.60.10.10">
    <property type="entry name" value="Endonuclease/exonuclease/phosphatase"/>
    <property type="match status" value="1"/>
</dbReference>
<dbReference type="PANTHER" id="PTHR14859">
    <property type="entry name" value="CALCOFLUOR WHITE HYPERSENSITIVE PROTEIN PRECURSOR"/>
    <property type="match status" value="1"/>
</dbReference>
<dbReference type="Proteomes" id="UP000000719">
    <property type="component" value="Chromosome"/>
</dbReference>
<keyword evidence="1" id="KW-0472">Membrane</keyword>
<organism evidence="3 4">
    <name type="scientific">Halothermothrix orenii (strain H 168 / OCM 544 / DSM 9562)</name>
    <dbReference type="NCBI Taxonomy" id="373903"/>
    <lineage>
        <taxon>Bacteria</taxon>
        <taxon>Bacillati</taxon>
        <taxon>Bacillota</taxon>
        <taxon>Clostridia</taxon>
        <taxon>Halanaerobiales</taxon>
        <taxon>Halothermotrichaceae</taxon>
        <taxon>Halothermothrix</taxon>
    </lineage>
</organism>
<dbReference type="STRING" id="373903.Hore_21370"/>
<dbReference type="GO" id="GO:0016020">
    <property type="term" value="C:membrane"/>
    <property type="evidence" value="ECO:0007669"/>
    <property type="project" value="GOC"/>
</dbReference>
<dbReference type="EMBL" id="CP001098">
    <property type="protein sequence ID" value="ACL70882.1"/>
    <property type="molecule type" value="Genomic_DNA"/>
</dbReference>
<dbReference type="OrthoDB" id="9793162at2"/>
<dbReference type="InterPro" id="IPR005135">
    <property type="entry name" value="Endo/exonuclease/phosphatase"/>
</dbReference>
<evidence type="ECO:0000259" key="2">
    <source>
        <dbReference type="Pfam" id="PF03372"/>
    </source>
</evidence>
<protein>
    <submittedName>
        <fullName evidence="3">Endonuclease/exonuclease/phosphatase</fullName>
    </submittedName>
</protein>
<dbReference type="InterPro" id="IPR036691">
    <property type="entry name" value="Endo/exonu/phosph_ase_sf"/>
</dbReference>
<name>B8D0E6_HALOH</name>
<keyword evidence="1" id="KW-1133">Transmembrane helix</keyword>
<dbReference type="GO" id="GO:0004519">
    <property type="term" value="F:endonuclease activity"/>
    <property type="evidence" value="ECO:0007669"/>
    <property type="project" value="UniProtKB-KW"/>
</dbReference>
<dbReference type="Pfam" id="PF03372">
    <property type="entry name" value="Exo_endo_phos"/>
    <property type="match status" value="1"/>
</dbReference>
<sequence>MRQPELIIGLIIIILILSGVSIYFIYKYNYQNRTVEVFSQINTPLRRENLVITLYNIHHGVGIDGRLDLDRIARVLKKTDSDIIGLNEVDRGLKRSGFQHQVQILARKLKMNYAYGPNLQTGEGSYGNAVLSKYPISEVINKPLPVIDSTEKRGLLQAIVSLPGGPELKIMVTHLSTDFKEREQQLKWINEYTNNIETPFILMGDFNQRIPAINLEGLYPLATNVKTYPSTAPEELIDLVFSNYNFRVEEYTIDTMASDHLPVIVKLPAFPLHNIPLTGTG</sequence>
<keyword evidence="3" id="KW-0378">Hydrolase</keyword>
<dbReference type="HOGENOM" id="CLU_060500_5_0_9"/>
<dbReference type="AlphaFoldDB" id="B8D0E6"/>
<evidence type="ECO:0000313" key="3">
    <source>
        <dbReference type="EMBL" id="ACL70882.1"/>
    </source>
</evidence>
<keyword evidence="4" id="KW-1185">Reference proteome</keyword>
<keyword evidence="3" id="KW-0540">Nuclease</keyword>
<dbReference type="SUPFAM" id="SSF56219">
    <property type="entry name" value="DNase I-like"/>
    <property type="match status" value="1"/>
</dbReference>
<dbReference type="GO" id="GO:0004527">
    <property type="term" value="F:exonuclease activity"/>
    <property type="evidence" value="ECO:0007669"/>
    <property type="project" value="UniProtKB-KW"/>
</dbReference>
<dbReference type="PANTHER" id="PTHR14859:SF1">
    <property type="entry name" value="PGAP2-INTERACTING PROTEIN"/>
    <property type="match status" value="1"/>
</dbReference>
<dbReference type="GO" id="GO:0006506">
    <property type="term" value="P:GPI anchor biosynthetic process"/>
    <property type="evidence" value="ECO:0007669"/>
    <property type="project" value="TreeGrafter"/>
</dbReference>
<keyword evidence="3" id="KW-0269">Exonuclease</keyword>
<evidence type="ECO:0000313" key="4">
    <source>
        <dbReference type="Proteomes" id="UP000000719"/>
    </source>
</evidence>
<feature type="domain" description="Endonuclease/exonuclease/phosphatase" evidence="2">
    <location>
        <begin position="55"/>
        <end position="260"/>
    </location>
</feature>
<dbReference type="eggNOG" id="COG3568">
    <property type="taxonomic scope" value="Bacteria"/>
</dbReference>
<gene>
    <name evidence="3" type="ordered locus">Hore_21370</name>
</gene>
<proteinExistence type="predicted"/>
<evidence type="ECO:0000256" key="1">
    <source>
        <dbReference type="SAM" id="Phobius"/>
    </source>
</evidence>
<feature type="transmembrane region" description="Helical" evidence="1">
    <location>
        <begin position="6"/>
        <end position="26"/>
    </location>
</feature>
<keyword evidence="3" id="KW-0255">Endonuclease</keyword>
<reference evidence="3 4" key="1">
    <citation type="journal article" date="2009" name="PLoS ONE">
        <title>Genome analysis of the anaerobic thermohalophilic bacterium Halothermothrix orenii.</title>
        <authorList>
            <person name="Mavromatis K."/>
            <person name="Ivanova N."/>
            <person name="Anderson I."/>
            <person name="Lykidis A."/>
            <person name="Hooper S.D."/>
            <person name="Sun H."/>
            <person name="Kunin V."/>
            <person name="Lapidus A."/>
            <person name="Hugenholtz P."/>
            <person name="Patel B."/>
            <person name="Kyrpides N.C."/>
        </authorList>
    </citation>
    <scope>NUCLEOTIDE SEQUENCE [LARGE SCALE GENOMIC DNA]</scope>
    <source>
        <strain evidence="4">H 168 / OCM 544 / DSM 9562</strain>
    </source>
</reference>